<dbReference type="Pfam" id="PF00561">
    <property type="entry name" value="Abhydrolase_1"/>
    <property type="match status" value="1"/>
</dbReference>
<evidence type="ECO:0000313" key="5">
    <source>
        <dbReference type="Proteomes" id="UP001296104"/>
    </source>
</evidence>
<organism evidence="4 5">
    <name type="scientific">Lecanosticta acicola</name>
    <dbReference type="NCBI Taxonomy" id="111012"/>
    <lineage>
        <taxon>Eukaryota</taxon>
        <taxon>Fungi</taxon>
        <taxon>Dikarya</taxon>
        <taxon>Ascomycota</taxon>
        <taxon>Pezizomycotina</taxon>
        <taxon>Dothideomycetes</taxon>
        <taxon>Dothideomycetidae</taxon>
        <taxon>Mycosphaerellales</taxon>
        <taxon>Mycosphaerellaceae</taxon>
        <taxon>Lecanosticta</taxon>
    </lineage>
</organism>
<dbReference type="AlphaFoldDB" id="A0AAI9EDY5"/>
<comment type="caution">
    <text evidence="4">The sequence shown here is derived from an EMBL/GenBank/DDBJ whole genome shotgun (WGS) entry which is preliminary data.</text>
</comment>
<proteinExistence type="inferred from homology"/>
<dbReference type="PANTHER" id="PTHR32268:SF15">
    <property type="entry name" value="HOMOSERINE ACETYLTRANSFERASE FAMILY PROTEIN (AFU_ORTHOLOGUE AFUA_1G15350)"/>
    <property type="match status" value="1"/>
</dbReference>
<evidence type="ECO:0000259" key="3">
    <source>
        <dbReference type="Pfam" id="PF00561"/>
    </source>
</evidence>
<name>A0AAI9EDY5_9PEZI</name>
<feature type="active site" evidence="2">
    <location>
        <position position="290"/>
    </location>
</feature>
<feature type="active site" evidence="2">
    <location>
        <position position="319"/>
    </location>
</feature>
<evidence type="ECO:0000256" key="2">
    <source>
        <dbReference type="PIRSR" id="PIRSR000443-1"/>
    </source>
</evidence>
<keyword evidence="5" id="KW-1185">Reference proteome</keyword>
<evidence type="ECO:0000256" key="1">
    <source>
        <dbReference type="ARBA" id="ARBA00006886"/>
    </source>
</evidence>
<reference evidence="4" key="1">
    <citation type="submission" date="2023-11" db="EMBL/GenBank/DDBJ databases">
        <authorList>
            <person name="Alioto T."/>
            <person name="Alioto T."/>
            <person name="Gomez Garrido J."/>
        </authorList>
    </citation>
    <scope>NUCLEOTIDE SEQUENCE</scope>
</reference>
<dbReference type="InterPro" id="IPR029058">
    <property type="entry name" value="AB_hydrolase_fold"/>
</dbReference>
<gene>
    <name evidence="4" type="ORF">LECACI_7A009649</name>
</gene>
<dbReference type="EMBL" id="CAVMBE010000120">
    <property type="protein sequence ID" value="CAK4034491.1"/>
    <property type="molecule type" value="Genomic_DNA"/>
</dbReference>
<dbReference type="Gene3D" id="3.40.50.1820">
    <property type="entry name" value="alpha/beta hydrolase"/>
    <property type="match status" value="1"/>
</dbReference>
<comment type="similarity">
    <text evidence="1">Belongs to the AB hydrolase superfamily. MetX family.</text>
</comment>
<feature type="active site" description="Nucleophile" evidence="2">
    <location>
        <position position="136"/>
    </location>
</feature>
<dbReference type="SUPFAM" id="SSF53474">
    <property type="entry name" value="alpha/beta-Hydrolases"/>
    <property type="match status" value="1"/>
</dbReference>
<dbReference type="InterPro" id="IPR000073">
    <property type="entry name" value="AB_hydrolase_1"/>
</dbReference>
<dbReference type="PIRSF" id="PIRSF000443">
    <property type="entry name" value="Homoser_Ac_trans"/>
    <property type="match status" value="1"/>
</dbReference>
<dbReference type="PANTHER" id="PTHR32268">
    <property type="entry name" value="HOMOSERINE O-ACETYLTRANSFERASE"/>
    <property type="match status" value="1"/>
</dbReference>
<accession>A0AAI9EDY5</accession>
<sequence>MPETQYFHQEITLSSQSSPPNTKFPAKLAYFTLGSSSNPAVLLPTCFGGTLASTSPWLYTQESAPNATGPILSTKEFFIIVTALLGGGESSSPSNTPEPWSGPKFPGTTYEDNIHLQKSLCDSLGIGRLFAYIGFSMGGQQAYHMATLYPDFVENMVCIAGSAKTSWHNWSFLEGPKFALMHSVDFKDGEYGNVRPRRGIEAFKRVYSTWALSQAWFRERCWRECGFESLEAYLNARWNGEQGDGNDLLALIWTWQRGDIGIYFPEDGGDLGKTLGRIKSRCLVMPVRTDMYFPSEDSVEEVKCLEKGELSVIESIWGHLAGGGGGSTEDSEFMVKEITRFLGV</sequence>
<protein>
    <recommendedName>
        <fullName evidence="3">AB hydrolase-1 domain-containing protein</fullName>
    </recommendedName>
</protein>
<dbReference type="Proteomes" id="UP001296104">
    <property type="component" value="Unassembled WGS sequence"/>
</dbReference>
<evidence type="ECO:0000313" key="4">
    <source>
        <dbReference type="EMBL" id="CAK4034491.1"/>
    </source>
</evidence>
<dbReference type="InterPro" id="IPR008220">
    <property type="entry name" value="HAT_MetX-like"/>
</dbReference>
<dbReference type="GO" id="GO:0016747">
    <property type="term" value="F:acyltransferase activity, transferring groups other than amino-acyl groups"/>
    <property type="evidence" value="ECO:0007669"/>
    <property type="project" value="InterPro"/>
</dbReference>
<feature type="domain" description="AB hydrolase-1" evidence="3">
    <location>
        <begin position="39"/>
        <end position="170"/>
    </location>
</feature>